<organism evidence="1">
    <name type="scientific">marine sediment metagenome</name>
    <dbReference type="NCBI Taxonomy" id="412755"/>
    <lineage>
        <taxon>unclassified sequences</taxon>
        <taxon>metagenomes</taxon>
        <taxon>ecological metagenomes</taxon>
    </lineage>
</organism>
<evidence type="ECO:0008006" key="2">
    <source>
        <dbReference type="Google" id="ProtNLM"/>
    </source>
</evidence>
<accession>A0A0F9N4R5</accession>
<dbReference type="EMBL" id="LAZR01003972">
    <property type="protein sequence ID" value="KKN12974.1"/>
    <property type="molecule type" value="Genomic_DNA"/>
</dbReference>
<name>A0A0F9N4R5_9ZZZZ</name>
<sequence>MKTLVAPNLAHLTNPLVTCPRCGVTKRKVSPKGKVWLEDGANHCKTCVARMRHGG</sequence>
<gene>
    <name evidence="1" type="ORF">LCGC14_1010960</name>
</gene>
<reference evidence="1" key="1">
    <citation type="journal article" date="2015" name="Nature">
        <title>Complex archaea that bridge the gap between prokaryotes and eukaryotes.</title>
        <authorList>
            <person name="Spang A."/>
            <person name="Saw J.H."/>
            <person name="Jorgensen S.L."/>
            <person name="Zaremba-Niedzwiedzka K."/>
            <person name="Martijn J."/>
            <person name="Lind A.E."/>
            <person name="van Eijk R."/>
            <person name="Schleper C."/>
            <person name="Guy L."/>
            <person name="Ettema T.J."/>
        </authorList>
    </citation>
    <scope>NUCLEOTIDE SEQUENCE</scope>
</reference>
<protein>
    <recommendedName>
        <fullName evidence="2">GATA-type domain-containing protein</fullName>
    </recommendedName>
</protein>
<evidence type="ECO:0000313" key="1">
    <source>
        <dbReference type="EMBL" id="KKN12974.1"/>
    </source>
</evidence>
<dbReference type="AlphaFoldDB" id="A0A0F9N4R5"/>
<comment type="caution">
    <text evidence="1">The sequence shown here is derived from an EMBL/GenBank/DDBJ whole genome shotgun (WGS) entry which is preliminary data.</text>
</comment>
<proteinExistence type="predicted"/>